<sequence>MIYDIKNETMPREDLEKLQLKRLRALCERVYANVPFYRKKFDELGVKPHDIQSLKDISLLPFTVKQDLRDQYPFGMFSVPKDQIVRIHSSSGTTGKATVVGYTQRDIDNWGQLMARSFMAAGATASDSVHNAYGYGLFTGGLGAHYGAEALGATVIPISGGATRRQVMLLKDFAPDVICCTPSYALFLAETGEEMGIDIKELPLRIGIFGAEPWTDEMRLQIEKRLGITAIDIYGLSEIMGPGVAIECWQAQNGLHIQEDHFLAETIDPETGEPVGPGEEGELVFTTLTKEGIPLIRYRTRDLTTLDTTPCKCGRTTARMKRVTGRSDDMLIIRGVNVFPSQIESILIETEGLTPHYQLIVERKGNLDTLEIQVEVSDSMFSDEIKNLQRVESKVMKNIKEFLGVTARVRLVNPKEIERSMGKAKRIIDKRNEG</sequence>
<dbReference type="GO" id="GO:0010124">
    <property type="term" value="P:phenylacetate catabolic process"/>
    <property type="evidence" value="ECO:0007669"/>
    <property type="project" value="UniProtKB-UniRule"/>
</dbReference>
<dbReference type="GO" id="GO:0000166">
    <property type="term" value="F:nucleotide binding"/>
    <property type="evidence" value="ECO:0007669"/>
    <property type="project" value="UniProtKB-KW"/>
</dbReference>
<evidence type="ECO:0000256" key="3">
    <source>
        <dbReference type="ARBA" id="ARBA00022741"/>
    </source>
</evidence>
<evidence type="ECO:0000256" key="10">
    <source>
        <dbReference type="PIRNR" id="PIRNR006444"/>
    </source>
</evidence>
<evidence type="ECO:0000256" key="1">
    <source>
        <dbReference type="ARBA" id="ARBA00011245"/>
    </source>
</evidence>
<comment type="function">
    <text evidence="10">Catalyzes the activation of phenylacetic acid (PA) to phenylacetyl-CoA (PA-CoA).</text>
</comment>
<dbReference type="PANTHER" id="PTHR43439">
    <property type="entry name" value="PHENYLACETATE-COENZYME A LIGASE"/>
    <property type="match status" value="1"/>
</dbReference>
<comment type="pathway">
    <text evidence="5 10">Aromatic compound metabolism; phenylacetate degradation.</text>
</comment>
<accession>A0A2C8F5X5</accession>
<dbReference type="PANTHER" id="PTHR43439:SF1">
    <property type="entry name" value="PHENYLACETATE-COENZYME A LIGASE"/>
    <property type="match status" value="1"/>
</dbReference>
<gene>
    <name evidence="13" type="primary">paaK</name>
    <name evidence="13" type="ORF">DPRO_0895</name>
</gene>
<comment type="subunit">
    <text evidence="1">Monomer.</text>
</comment>
<comment type="similarity">
    <text evidence="6 10">Belongs to the phenylacetyl-CoA ligase family.</text>
</comment>
<reference evidence="14" key="1">
    <citation type="submission" date="2017-09" db="EMBL/GenBank/DDBJ databases">
        <authorList>
            <person name="Regsiter A."/>
            <person name="William W."/>
        </authorList>
    </citation>
    <scope>NUCLEOTIDE SEQUENCE [LARGE SCALE GENOMIC DNA]</scope>
    <source>
        <strain evidence="14">500-1</strain>
    </source>
</reference>
<evidence type="ECO:0000259" key="11">
    <source>
        <dbReference type="Pfam" id="PF00501"/>
    </source>
</evidence>
<organism evidence="13 14">
    <name type="scientific">Pseudodesulfovibrio profundus</name>
    <dbReference type="NCBI Taxonomy" id="57320"/>
    <lineage>
        <taxon>Bacteria</taxon>
        <taxon>Pseudomonadati</taxon>
        <taxon>Thermodesulfobacteriota</taxon>
        <taxon>Desulfovibrionia</taxon>
        <taxon>Desulfovibrionales</taxon>
        <taxon>Desulfovibrionaceae</taxon>
    </lineage>
</organism>
<evidence type="ECO:0000256" key="8">
    <source>
        <dbReference type="ARBA" id="ARBA00068695"/>
    </source>
</evidence>
<evidence type="ECO:0000256" key="5">
    <source>
        <dbReference type="ARBA" id="ARBA00060591"/>
    </source>
</evidence>
<evidence type="ECO:0000256" key="2">
    <source>
        <dbReference type="ARBA" id="ARBA00022598"/>
    </source>
</evidence>
<dbReference type="Proteomes" id="UP000219215">
    <property type="component" value="Chromosome DPRO"/>
</dbReference>
<dbReference type="InterPro" id="IPR045851">
    <property type="entry name" value="AMP-bd_C_sf"/>
</dbReference>
<dbReference type="AlphaFoldDB" id="A0A2C8F5X5"/>
<dbReference type="OrthoDB" id="5484550at2"/>
<dbReference type="InterPro" id="IPR000873">
    <property type="entry name" value="AMP-dep_synth/lig_dom"/>
</dbReference>
<dbReference type="KEGG" id="pprf:DPRO_0895"/>
<protein>
    <recommendedName>
        <fullName evidence="8 10">Phenylacetate-coenzyme A ligase</fullName>
        <ecNumber evidence="7 10">6.2.1.30</ecNumber>
    </recommendedName>
    <alternativeName>
        <fullName evidence="9 10">Phenylacetyl-CoA ligase</fullName>
    </alternativeName>
</protein>
<dbReference type="PIRSF" id="PIRSF006444">
    <property type="entry name" value="PaaK"/>
    <property type="match status" value="1"/>
</dbReference>
<evidence type="ECO:0000256" key="7">
    <source>
        <dbReference type="ARBA" id="ARBA00066629"/>
    </source>
</evidence>
<evidence type="ECO:0000259" key="12">
    <source>
        <dbReference type="Pfam" id="PF14535"/>
    </source>
</evidence>
<keyword evidence="2 10" id="KW-0436">Ligase</keyword>
<name>A0A2C8F5X5_9BACT</name>
<feature type="domain" description="AMP-dependent synthetase/ligase" evidence="11">
    <location>
        <begin position="78"/>
        <end position="285"/>
    </location>
</feature>
<keyword evidence="14" id="KW-1185">Reference proteome</keyword>
<dbReference type="Pfam" id="PF14535">
    <property type="entry name" value="AMP-binding_C_2"/>
    <property type="match status" value="1"/>
</dbReference>
<evidence type="ECO:0000256" key="9">
    <source>
        <dbReference type="ARBA" id="ARBA00075111"/>
    </source>
</evidence>
<dbReference type="InterPro" id="IPR042099">
    <property type="entry name" value="ANL_N_sf"/>
</dbReference>
<dbReference type="RefSeq" id="WP_097010979.1">
    <property type="nucleotide sequence ID" value="NZ_LT907975.1"/>
</dbReference>
<evidence type="ECO:0000313" key="13">
    <source>
        <dbReference type="EMBL" id="SOB57786.1"/>
    </source>
</evidence>
<dbReference type="InterPro" id="IPR011880">
    <property type="entry name" value="PA_CoA_ligase"/>
</dbReference>
<proteinExistence type="inferred from homology"/>
<dbReference type="SUPFAM" id="SSF56801">
    <property type="entry name" value="Acetyl-CoA synthetase-like"/>
    <property type="match status" value="1"/>
</dbReference>
<evidence type="ECO:0000256" key="4">
    <source>
        <dbReference type="ARBA" id="ARBA00050450"/>
    </source>
</evidence>
<evidence type="ECO:0000256" key="6">
    <source>
        <dbReference type="ARBA" id="ARBA00061566"/>
    </source>
</evidence>
<comment type="catalytic activity">
    <reaction evidence="4">
        <text>2-phenylacetate + ATP + CoA = phenylacetyl-CoA + AMP + diphosphate</text>
        <dbReference type="Rhea" id="RHEA:20956"/>
        <dbReference type="ChEBI" id="CHEBI:18401"/>
        <dbReference type="ChEBI" id="CHEBI:30616"/>
        <dbReference type="ChEBI" id="CHEBI:33019"/>
        <dbReference type="ChEBI" id="CHEBI:57287"/>
        <dbReference type="ChEBI" id="CHEBI:57390"/>
        <dbReference type="ChEBI" id="CHEBI:456215"/>
        <dbReference type="EC" id="6.2.1.30"/>
    </reaction>
    <physiologicalReaction direction="left-to-right" evidence="4">
        <dbReference type="Rhea" id="RHEA:20957"/>
    </physiologicalReaction>
</comment>
<dbReference type="InterPro" id="IPR028154">
    <property type="entry name" value="AMP-dep_Lig_C"/>
</dbReference>
<dbReference type="EMBL" id="LT907975">
    <property type="protein sequence ID" value="SOB57786.1"/>
    <property type="molecule type" value="Genomic_DNA"/>
</dbReference>
<dbReference type="InterPro" id="IPR051414">
    <property type="entry name" value="Adenylate-forming_Reductase"/>
</dbReference>
<dbReference type="EC" id="6.2.1.30" evidence="7 10"/>
<dbReference type="FunFam" id="3.30.300.30:FF:000019">
    <property type="entry name" value="Phenylacetate-coenzyme A ligase"/>
    <property type="match status" value="1"/>
</dbReference>
<dbReference type="FunFam" id="3.40.50.12780:FF:000016">
    <property type="entry name" value="Phenylacetate-coenzyme A ligase"/>
    <property type="match status" value="1"/>
</dbReference>
<dbReference type="Gene3D" id="3.40.50.12780">
    <property type="entry name" value="N-terminal domain of ligase-like"/>
    <property type="match status" value="1"/>
</dbReference>
<dbReference type="GO" id="GO:0047475">
    <property type="term" value="F:phenylacetate-CoA ligase activity"/>
    <property type="evidence" value="ECO:0007669"/>
    <property type="project" value="UniProtKB-EC"/>
</dbReference>
<dbReference type="Pfam" id="PF00501">
    <property type="entry name" value="AMP-binding"/>
    <property type="match status" value="1"/>
</dbReference>
<dbReference type="UniPathway" id="UPA00930"/>
<dbReference type="Gene3D" id="3.30.300.30">
    <property type="match status" value="1"/>
</dbReference>
<keyword evidence="3 10" id="KW-0547">Nucleotide-binding</keyword>
<dbReference type="CDD" id="cd05913">
    <property type="entry name" value="PaaK"/>
    <property type="match status" value="1"/>
</dbReference>
<evidence type="ECO:0000313" key="14">
    <source>
        <dbReference type="Proteomes" id="UP000219215"/>
    </source>
</evidence>
<feature type="domain" description="AMP-dependent ligase C-terminal" evidence="12">
    <location>
        <begin position="335"/>
        <end position="431"/>
    </location>
</feature>